<dbReference type="RefSeq" id="WP_111063713.1">
    <property type="nucleotide sequence ID" value="NZ_JBHUCU010000017.1"/>
</dbReference>
<dbReference type="OrthoDB" id="214253at2"/>
<dbReference type="AlphaFoldDB" id="A0A2W1NF30"/>
<proteinExistence type="predicted"/>
<name>A0A2W1NF30_9FLAO</name>
<feature type="domain" description="FAD dependent oxidoreductase" evidence="2">
    <location>
        <begin position="7"/>
        <end position="312"/>
    </location>
</feature>
<protein>
    <submittedName>
        <fullName evidence="3">FAD-dependent oxidoreductase</fullName>
    </submittedName>
</protein>
<dbReference type="EMBL" id="QKSB01000007">
    <property type="protein sequence ID" value="PZE16676.1"/>
    <property type="molecule type" value="Genomic_DNA"/>
</dbReference>
<keyword evidence="1" id="KW-0560">Oxidoreductase</keyword>
<dbReference type="InterPro" id="IPR036188">
    <property type="entry name" value="FAD/NAD-bd_sf"/>
</dbReference>
<keyword evidence="4" id="KW-1185">Reference proteome</keyword>
<dbReference type="InterPro" id="IPR006076">
    <property type="entry name" value="FAD-dep_OxRdtase"/>
</dbReference>
<dbReference type="Proteomes" id="UP000249248">
    <property type="component" value="Unassembled WGS sequence"/>
</dbReference>
<reference evidence="3 4" key="1">
    <citation type="submission" date="2018-06" db="EMBL/GenBank/DDBJ databases">
        <title>The draft genome sequence of Crocinitomix sp. SM1701.</title>
        <authorList>
            <person name="Zhang X."/>
        </authorList>
    </citation>
    <scope>NUCLEOTIDE SEQUENCE [LARGE SCALE GENOMIC DNA]</scope>
    <source>
        <strain evidence="3 4">SM1701</strain>
    </source>
</reference>
<dbReference type="PANTHER" id="PTHR13847">
    <property type="entry name" value="SARCOSINE DEHYDROGENASE-RELATED"/>
    <property type="match status" value="1"/>
</dbReference>
<gene>
    <name evidence="3" type="ORF">DNU06_12540</name>
</gene>
<dbReference type="Pfam" id="PF01266">
    <property type="entry name" value="DAO"/>
    <property type="match status" value="1"/>
</dbReference>
<dbReference type="GO" id="GO:0005737">
    <property type="term" value="C:cytoplasm"/>
    <property type="evidence" value="ECO:0007669"/>
    <property type="project" value="TreeGrafter"/>
</dbReference>
<evidence type="ECO:0000259" key="2">
    <source>
        <dbReference type="Pfam" id="PF01266"/>
    </source>
</evidence>
<dbReference type="SUPFAM" id="SSF54373">
    <property type="entry name" value="FAD-linked reductases, C-terminal domain"/>
    <property type="match status" value="1"/>
</dbReference>
<organism evidence="3 4">
    <name type="scientific">Putridiphycobacter roseus</name>
    <dbReference type="NCBI Taxonomy" id="2219161"/>
    <lineage>
        <taxon>Bacteria</taxon>
        <taxon>Pseudomonadati</taxon>
        <taxon>Bacteroidota</taxon>
        <taxon>Flavobacteriia</taxon>
        <taxon>Flavobacteriales</taxon>
        <taxon>Crocinitomicaceae</taxon>
        <taxon>Putridiphycobacter</taxon>
    </lineage>
</organism>
<dbReference type="Gene3D" id="3.50.50.60">
    <property type="entry name" value="FAD/NAD(P)-binding domain"/>
    <property type="match status" value="1"/>
</dbReference>
<comment type="caution">
    <text evidence="3">The sequence shown here is derived from an EMBL/GenBank/DDBJ whole genome shotgun (WGS) entry which is preliminary data.</text>
</comment>
<evidence type="ECO:0000313" key="4">
    <source>
        <dbReference type="Proteomes" id="UP000249248"/>
    </source>
</evidence>
<accession>A0A2W1NF30</accession>
<dbReference type="SUPFAM" id="SSF51971">
    <property type="entry name" value="Nucleotide-binding domain"/>
    <property type="match status" value="1"/>
</dbReference>
<dbReference type="PANTHER" id="PTHR13847:SF289">
    <property type="entry name" value="GLYCINE OXIDASE"/>
    <property type="match status" value="1"/>
</dbReference>
<evidence type="ECO:0000256" key="1">
    <source>
        <dbReference type="ARBA" id="ARBA00023002"/>
    </source>
</evidence>
<sequence length="341" mass="38971">MEAHKFTIVGWGLAGATLAWQLYFKKEPFKVFDSNNNTCTNAAAGIINPIVFKRLTMSWRAQELLPVAKQFFEKVEDFLEDKILDEKGINKIFTSIEEQNNWSSKKNLPLFKNYLGPVENIENTAVINEFGVGKVKTIGNLNTKKFLSVSKIFFLQQQVEFIDSPFDYSSNSVDNEKIIFCEGAEIHQNPFFNYLPLKPTHGEVIIIKAPQIDFKDILNKNMFIMPLGDNLYKVGATYNWEKKEPTTTEKGKQDLQDKLNEILITPYEVVAHLAGIRPTVSDRRPLLGVHPQHPELFVFNGLGTKGVMLAPFFTQQLVDFILQGTPLDNEVNIIRYEKYLN</sequence>
<dbReference type="GO" id="GO:0016491">
    <property type="term" value="F:oxidoreductase activity"/>
    <property type="evidence" value="ECO:0007669"/>
    <property type="project" value="UniProtKB-KW"/>
</dbReference>
<evidence type="ECO:0000313" key="3">
    <source>
        <dbReference type="EMBL" id="PZE16676.1"/>
    </source>
</evidence>
<dbReference type="Gene3D" id="3.30.9.10">
    <property type="entry name" value="D-Amino Acid Oxidase, subunit A, domain 2"/>
    <property type="match status" value="1"/>
</dbReference>